<dbReference type="Proteomes" id="UP000318384">
    <property type="component" value="Chromosome"/>
</dbReference>
<dbReference type="OrthoDB" id="289213at2"/>
<proteinExistence type="predicted"/>
<dbReference type="RefSeq" id="WP_145174225.1">
    <property type="nucleotide sequence ID" value="NZ_CP037422.1"/>
</dbReference>
<organism evidence="3 4">
    <name type="scientific">Gimesia aquarii</name>
    <dbReference type="NCBI Taxonomy" id="2527964"/>
    <lineage>
        <taxon>Bacteria</taxon>
        <taxon>Pseudomonadati</taxon>
        <taxon>Planctomycetota</taxon>
        <taxon>Planctomycetia</taxon>
        <taxon>Planctomycetales</taxon>
        <taxon>Planctomycetaceae</taxon>
        <taxon>Gimesia</taxon>
    </lineage>
</organism>
<dbReference type="PROSITE" id="PS51257">
    <property type="entry name" value="PROKAR_LIPOPROTEIN"/>
    <property type="match status" value="1"/>
</dbReference>
<feature type="coiled-coil region" evidence="1">
    <location>
        <begin position="259"/>
        <end position="286"/>
    </location>
</feature>
<feature type="chain" id="PRO_5021870109" evidence="2">
    <location>
        <begin position="22"/>
        <end position="430"/>
    </location>
</feature>
<keyword evidence="2" id="KW-0732">Signal</keyword>
<gene>
    <name evidence="3" type="ORF">V202x_22360</name>
</gene>
<accession>A0A517WUD8</accession>
<keyword evidence="4" id="KW-1185">Reference proteome</keyword>
<reference evidence="3 4" key="1">
    <citation type="submission" date="2019-03" db="EMBL/GenBank/DDBJ databases">
        <title>Deep-cultivation of Planctomycetes and their phenomic and genomic characterization uncovers novel biology.</title>
        <authorList>
            <person name="Wiegand S."/>
            <person name="Jogler M."/>
            <person name="Boedeker C."/>
            <person name="Pinto D."/>
            <person name="Vollmers J."/>
            <person name="Rivas-Marin E."/>
            <person name="Kohn T."/>
            <person name="Peeters S.H."/>
            <person name="Heuer A."/>
            <person name="Rast P."/>
            <person name="Oberbeckmann S."/>
            <person name="Bunk B."/>
            <person name="Jeske O."/>
            <person name="Meyerdierks A."/>
            <person name="Storesund J.E."/>
            <person name="Kallscheuer N."/>
            <person name="Luecker S."/>
            <person name="Lage O.M."/>
            <person name="Pohl T."/>
            <person name="Merkel B.J."/>
            <person name="Hornburger P."/>
            <person name="Mueller R.-W."/>
            <person name="Bruemmer F."/>
            <person name="Labrenz M."/>
            <person name="Spormann A.M."/>
            <person name="Op den Camp H."/>
            <person name="Overmann J."/>
            <person name="Amann R."/>
            <person name="Jetten M.S.M."/>
            <person name="Mascher T."/>
            <person name="Medema M.H."/>
            <person name="Devos D.P."/>
            <person name="Kaster A.-K."/>
            <person name="Ovreas L."/>
            <person name="Rohde M."/>
            <person name="Galperin M.Y."/>
            <person name="Jogler C."/>
        </authorList>
    </citation>
    <scope>NUCLEOTIDE SEQUENCE [LARGE SCALE GENOMIC DNA]</scope>
    <source>
        <strain evidence="3 4">V202</strain>
    </source>
</reference>
<dbReference type="EMBL" id="CP037422">
    <property type="protein sequence ID" value="QDU08866.1"/>
    <property type="molecule type" value="Genomic_DNA"/>
</dbReference>
<evidence type="ECO:0000313" key="4">
    <source>
        <dbReference type="Proteomes" id="UP000318384"/>
    </source>
</evidence>
<evidence type="ECO:0000313" key="3">
    <source>
        <dbReference type="EMBL" id="QDU08866.1"/>
    </source>
</evidence>
<evidence type="ECO:0000256" key="2">
    <source>
        <dbReference type="SAM" id="SignalP"/>
    </source>
</evidence>
<keyword evidence="1" id="KW-0175">Coiled coil</keyword>
<name>A0A517WUD8_9PLAN</name>
<evidence type="ECO:0000256" key="1">
    <source>
        <dbReference type="SAM" id="Coils"/>
    </source>
</evidence>
<sequence length="430" mass="47299" precursor="true">MKKLSTFLTLLFLVGTLPLLSGCGKSKEQSGQSSAKPLGPAESMTVMIDGVSNQKMEAVWEFLPASYQTDVNGLVKEFATKMDPEMYNGTFQTAQRLTKLLKDKKAYILENQTIKGLPVPPDKVDQFWDPTINLLNTIVQSDISNLDKLKDFDGGKFLSTTGNQLAKSVISISDLIPTKENEPSFSEKMKQTKVTVVSTEGDTATIKIEAPGEEPKEETMVKVEGKWIPKNLADNWKSKMEEAHQKLAELTPEKVTAQKEQTLAGLKKMNEVLAQLENAKTEEEFNQTLTPIVAPVAMFAPMLMMQMGQSMMGTPQGGPMTLGGPQGLGKTTPAPKTTASPSKINMATIVFSRKLTFEEQDPIIEEIGPIAKNAGGKRVLPSSQNNITIIRISPMEDIEKFVKELKQKIKFGKVTKVDLETNTIDVQVNE</sequence>
<protein>
    <submittedName>
        <fullName evidence="3">Uncharacterized protein</fullName>
    </submittedName>
</protein>
<feature type="signal peptide" evidence="2">
    <location>
        <begin position="1"/>
        <end position="21"/>
    </location>
</feature>
<dbReference type="AlphaFoldDB" id="A0A517WUD8"/>